<keyword evidence="2" id="KW-1185">Reference proteome</keyword>
<evidence type="ECO:0000313" key="1">
    <source>
        <dbReference type="EMBL" id="KIK03004.1"/>
    </source>
</evidence>
<proteinExistence type="predicted"/>
<dbReference type="AlphaFoldDB" id="A0A0C9XNG9"/>
<dbReference type="HOGENOM" id="CLU_2004298_0_0_1"/>
<organism evidence="1 2">
    <name type="scientific">Laccaria amethystina LaAM-08-1</name>
    <dbReference type="NCBI Taxonomy" id="1095629"/>
    <lineage>
        <taxon>Eukaryota</taxon>
        <taxon>Fungi</taxon>
        <taxon>Dikarya</taxon>
        <taxon>Basidiomycota</taxon>
        <taxon>Agaricomycotina</taxon>
        <taxon>Agaricomycetes</taxon>
        <taxon>Agaricomycetidae</taxon>
        <taxon>Agaricales</taxon>
        <taxon>Agaricineae</taxon>
        <taxon>Hydnangiaceae</taxon>
        <taxon>Laccaria</taxon>
    </lineage>
</organism>
<evidence type="ECO:0000313" key="2">
    <source>
        <dbReference type="Proteomes" id="UP000054477"/>
    </source>
</evidence>
<reference evidence="1 2" key="1">
    <citation type="submission" date="2014-04" db="EMBL/GenBank/DDBJ databases">
        <authorList>
            <consortium name="DOE Joint Genome Institute"/>
            <person name="Kuo A."/>
            <person name="Kohler A."/>
            <person name="Nagy L.G."/>
            <person name="Floudas D."/>
            <person name="Copeland A."/>
            <person name="Barry K.W."/>
            <person name="Cichocki N."/>
            <person name="Veneault-Fourrey C."/>
            <person name="LaButti K."/>
            <person name="Lindquist E.A."/>
            <person name="Lipzen A."/>
            <person name="Lundell T."/>
            <person name="Morin E."/>
            <person name="Murat C."/>
            <person name="Sun H."/>
            <person name="Tunlid A."/>
            <person name="Henrissat B."/>
            <person name="Grigoriev I.V."/>
            <person name="Hibbett D.S."/>
            <person name="Martin F."/>
            <person name="Nordberg H.P."/>
            <person name="Cantor M.N."/>
            <person name="Hua S.X."/>
        </authorList>
    </citation>
    <scope>NUCLEOTIDE SEQUENCE [LARGE SCALE GENOMIC DNA]</scope>
    <source>
        <strain evidence="1 2">LaAM-08-1</strain>
    </source>
</reference>
<name>A0A0C9XNG9_9AGAR</name>
<dbReference type="Proteomes" id="UP000054477">
    <property type="component" value="Unassembled WGS sequence"/>
</dbReference>
<dbReference type="EMBL" id="KN838585">
    <property type="protein sequence ID" value="KIK03004.1"/>
    <property type="molecule type" value="Genomic_DNA"/>
</dbReference>
<sequence length="124" mass="13811">MWGISHVFSAWQAGTRRCSDIHFAYIPVTFTSNDGVNTFGSIISPAPPSIKNLGLFCSTVPTGGKDSKYYIPQFGPDPIDTPGPRFSAHRKRGALWWTPQGSRCQIRPNELERFCVVVNNKHSE</sequence>
<gene>
    <name evidence="1" type="ORF">K443DRAFT_503655</name>
</gene>
<reference evidence="2" key="2">
    <citation type="submission" date="2015-01" db="EMBL/GenBank/DDBJ databases">
        <title>Evolutionary Origins and Diversification of the Mycorrhizal Mutualists.</title>
        <authorList>
            <consortium name="DOE Joint Genome Institute"/>
            <consortium name="Mycorrhizal Genomics Consortium"/>
            <person name="Kohler A."/>
            <person name="Kuo A."/>
            <person name="Nagy L.G."/>
            <person name="Floudas D."/>
            <person name="Copeland A."/>
            <person name="Barry K.W."/>
            <person name="Cichocki N."/>
            <person name="Veneault-Fourrey C."/>
            <person name="LaButti K."/>
            <person name="Lindquist E.A."/>
            <person name="Lipzen A."/>
            <person name="Lundell T."/>
            <person name="Morin E."/>
            <person name="Murat C."/>
            <person name="Riley R."/>
            <person name="Ohm R."/>
            <person name="Sun H."/>
            <person name="Tunlid A."/>
            <person name="Henrissat B."/>
            <person name="Grigoriev I.V."/>
            <person name="Hibbett D.S."/>
            <person name="Martin F."/>
        </authorList>
    </citation>
    <scope>NUCLEOTIDE SEQUENCE [LARGE SCALE GENOMIC DNA]</scope>
    <source>
        <strain evidence="2">LaAM-08-1</strain>
    </source>
</reference>
<protein>
    <submittedName>
        <fullName evidence="1">Uncharacterized protein</fullName>
    </submittedName>
</protein>
<accession>A0A0C9XNG9</accession>